<proteinExistence type="predicted"/>
<dbReference type="OrthoDB" id="6762906at2759"/>
<dbReference type="AlphaFoldDB" id="A0A9P0DND4"/>
<organism evidence="2 3">
    <name type="scientific">Ceutorhynchus assimilis</name>
    <name type="common">cabbage seed weevil</name>
    <dbReference type="NCBI Taxonomy" id="467358"/>
    <lineage>
        <taxon>Eukaryota</taxon>
        <taxon>Metazoa</taxon>
        <taxon>Ecdysozoa</taxon>
        <taxon>Arthropoda</taxon>
        <taxon>Hexapoda</taxon>
        <taxon>Insecta</taxon>
        <taxon>Pterygota</taxon>
        <taxon>Neoptera</taxon>
        <taxon>Endopterygota</taxon>
        <taxon>Coleoptera</taxon>
        <taxon>Polyphaga</taxon>
        <taxon>Cucujiformia</taxon>
        <taxon>Curculionidae</taxon>
        <taxon>Ceutorhynchinae</taxon>
        <taxon>Ceutorhynchus</taxon>
    </lineage>
</organism>
<accession>A0A9P0DND4</accession>
<reference evidence="2" key="1">
    <citation type="submission" date="2022-01" db="EMBL/GenBank/DDBJ databases">
        <authorList>
            <person name="King R."/>
        </authorList>
    </citation>
    <scope>NUCLEOTIDE SEQUENCE</scope>
</reference>
<evidence type="ECO:0000313" key="3">
    <source>
        <dbReference type="Proteomes" id="UP001152799"/>
    </source>
</evidence>
<dbReference type="Proteomes" id="UP001152799">
    <property type="component" value="Chromosome 6"/>
</dbReference>
<protein>
    <submittedName>
        <fullName evidence="2">Uncharacterized protein</fullName>
    </submittedName>
</protein>
<feature type="compositionally biased region" description="Basic residues" evidence="1">
    <location>
        <begin position="394"/>
        <end position="410"/>
    </location>
</feature>
<keyword evidence="3" id="KW-1185">Reference proteome</keyword>
<name>A0A9P0DND4_9CUCU</name>
<feature type="region of interest" description="Disordered" evidence="1">
    <location>
        <begin position="384"/>
        <end position="484"/>
    </location>
</feature>
<evidence type="ECO:0000256" key="1">
    <source>
        <dbReference type="SAM" id="MobiDB-lite"/>
    </source>
</evidence>
<gene>
    <name evidence="2" type="ORF">CEUTPL_LOCUS10469</name>
</gene>
<dbReference type="InterPro" id="IPR006611">
    <property type="entry name" value="DUF1431_DROsp"/>
</dbReference>
<dbReference type="EMBL" id="OU892282">
    <property type="protein sequence ID" value="CAH1131918.1"/>
    <property type="molecule type" value="Genomic_DNA"/>
</dbReference>
<sequence>MALKSSKITSEVLQTCNRLVSSNVDATLKTIKIPATIEAQKHREEASLAATSRFRYRIANTEKPVLPDINMRDGQDITQFFAHLQPGATPEFGFYGKPPKWVEKPVDNSPFPATIQGKPKIIRAYTDQQKAEDKMLKYKLTYLQSLNRNYSTGHHYRYYSKEPANNSGSGNCKKTISKCVKVKPKKPCKMSDRKACPRLKLNDCNQSPGSNCKLNYLDPNCVKKFAPYPSYSEACAENLPEDPSECHQCPWRTCDDADTIEPGKPVRNKRNYSTSCSRHLDAPAGVALPTFNGEITDYLVKGKDGRCGQVKKPCKQPKGPCEIRRDKEALEKHEREKLYKPDKKKAEGLVLISDKEFILDAQFDSTDVNPSVLETEGSWIDIVGTGMSLDGKTGGKKPKPPNCPKHKKPKRPDIDSAIEVNGLLLSKKGKKRNVKDEGYPPPCEQKQNPSLQCPKEPMKKPKYKKRPMNQSAYRKIEAPYNDES</sequence>
<dbReference type="Pfam" id="PF07248">
    <property type="entry name" value="DUF1431"/>
    <property type="match status" value="1"/>
</dbReference>
<evidence type="ECO:0000313" key="2">
    <source>
        <dbReference type="EMBL" id="CAH1131918.1"/>
    </source>
</evidence>